<evidence type="ECO:0000256" key="4">
    <source>
        <dbReference type="ARBA" id="ARBA00004752"/>
    </source>
</evidence>
<dbReference type="NCBIfam" id="TIGR00179">
    <property type="entry name" value="murB"/>
    <property type="match status" value="1"/>
</dbReference>
<dbReference type="InterPro" id="IPR016167">
    <property type="entry name" value="FAD-bd_PCMH_sub1"/>
</dbReference>
<name>X1MQ79_9ZZZZ</name>
<reference evidence="18" key="1">
    <citation type="journal article" date="2014" name="Front. Microbiol.">
        <title>High frequency of phylogenetically diverse reductive dehalogenase-homologous genes in deep subseafloor sedimentary metagenomes.</title>
        <authorList>
            <person name="Kawai M."/>
            <person name="Futagami T."/>
            <person name="Toyoda A."/>
            <person name="Takaki Y."/>
            <person name="Nishi S."/>
            <person name="Hori S."/>
            <person name="Arai W."/>
            <person name="Tsubouchi T."/>
            <person name="Morono Y."/>
            <person name="Uchiyama I."/>
            <person name="Ito T."/>
            <person name="Fujiyama A."/>
            <person name="Inagaki F."/>
            <person name="Takami H."/>
        </authorList>
    </citation>
    <scope>NUCLEOTIDE SEQUENCE</scope>
    <source>
        <strain evidence="18">Expedition CK06-06</strain>
    </source>
</reference>
<dbReference type="SUPFAM" id="SSF56176">
    <property type="entry name" value="FAD-binding/transporter-associated domain-like"/>
    <property type="match status" value="1"/>
</dbReference>
<dbReference type="PROSITE" id="PS51387">
    <property type="entry name" value="FAD_PCMH"/>
    <property type="match status" value="1"/>
</dbReference>
<evidence type="ECO:0000256" key="16">
    <source>
        <dbReference type="ARBA" id="ARBA00048914"/>
    </source>
</evidence>
<evidence type="ECO:0000256" key="7">
    <source>
        <dbReference type="ARBA" id="ARBA00022618"/>
    </source>
</evidence>
<evidence type="ECO:0000256" key="11">
    <source>
        <dbReference type="ARBA" id="ARBA00022960"/>
    </source>
</evidence>
<dbReference type="Gene3D" id="3.30.43.10">
    <property type="entry name" value="Uridine Diphospho-n-acetylenolpyruvylglucosamine Reductase, domain 2"/>
    <property type="match status" value="1"/>
</dbReference>
<evidence type="ECO:0000256" key="15">
    <source>
        <dbReference type="ARBA" id="ARBA00023316"/>
    </source>
</evidence>
<keyword evidence="8" id="KW-0285">Flavoprotein</keyword>
<dbReference type="InterPro" id="IPR003170">
    <property type="entry name" value="MurB"/>
</dbReference>
<comment type="caution">
    <text evidence="18">The sequence shown here is derived from an EMBL/GenBank/DDBJ whole genome shotgun (WGS) entry which is preliminary data.</text>
</comment>
<keyword evidence="11" id="KW-0133">Cell shape</keyword>
<dbReference type="AlphaFoldDB" id="X1MQ79"/>
<feature type="domain" description="FAD-binding PCMH-type" evidence="17">
    <location>
        <begin position="17"/>
        <end position="183"/>
    </location>
</feature>
<dbReference type="PANTHER" id="PTHR21071:SF4">
    <property type="entry name" value="UDP-N-ACETYLENOLPYRUVOYLGLUCOSAMINE REDUCTASE"/>
    <property type="match status" value="1"/>
</dbReference>
<evidence type="ECO:0000256" key="8">
    <source>
        <dbReference type="ARBA" id="ARBA00022630"/>
    </source>
</evidence>
<dbReference type="InterPro" id="IPR036635">
    <property type="entry name" value="MurB_C_sf"/>
</dbReference>
<dbReference type="EMBL" id="BARV01021124">
    <property type="protein sequence ID" value="GAI20196.1"/>
    <property type="molecule type" value="Genomic_DNA"/>
</dbReference>
<dbReference type="EC" id="1.3.1.98" evidence="5"/>
<keyword evidence="9" id="KW-0274">FAD</keyword>
<evidence type="ECO:0000256" key="1">
    <source>
        <dbReference type="ARBA" id="ARBA00001974"/>
    </source>
</evidence>
<dbReference type="Pfam" id="PF02873">
    <property type="entry name" value="MurB_C"/>
    <property type="match status" value="1"/>
</dbReference>
<comment type="cofactor">
    <cofactor evidence="1">
        <name>FAD</name>
        <dbReference type="ChEBI" id="CHEBI:57692"/>
    </cofactor>
</comment>
<keyword evidence="10" id="KW-0521">NADP</keyword>
<dbReference type="GO" id="GO:0071949">
    <property type="term" value="F:FAD binding"/>
    <property type="evidence" value="ECO:0007669"/>
    <property type="project" value="InterPro"/>
</dbReference>
<keyword evidence="14" id="KW-0131">Cell cycle</keyword>
<dbReference type="InterPro" id="IPR036318">
    <property type="entry name" value="FAD-bd_PCMH-like_sf"/>
</dbReference>
<dbReference type="GO" id="GO:0008360">
    <property type="term" value="P:regulation of cell shape"/>
    <property type="evidence" value="ECO:0007669"/>
    <property type="project" value="UniProtKB-KW"/>
</dbReference>
<comment type="pathway">
    <text evidence="4">Cell wall biogenesis; peptidoglycan biosynthesis.</text>
</comment>
<organism evidence="18">
    <name type="scientific">marine sediment metagenome</name>
    <dbReference type="NCBI Taxonomy" id="412755"/>
    <lineage>
        <taxon>unclassified sequences</taxon>
        <taxon>metagenomes</taxon>
        <taxon>ecological metagenomes</taxon>
    </lineage>
</organism>
<evidence type="ECO:0000313" key="18">
    <source>
        <dbReference type="EMBL" id="GAI20196.1"/>
    </source>
</evidence>
<dbReference type="GO" id="GO:0071555">
    <property type="term" value="P:cell wall organization"/>
    <property type="evidence" value="ECO:0007669"/>
    <property type="project" value="UniProtKB-KW"/>
</dbReference>
<dbReference type="UniPathway" id="UPA00219"/>
<dbReference type="Gene3D" id="3.90.78.10">
    <property type="entry name" value="UDP-N-acetylenolpyruvoylglucosamine reductase, C-terminal domain"/>
    <property type="match status" value="1"/>
</dbReference>
<keyword evidence="12" id="KW-0573">Peptidoglycan synthesis</keyword>
<keyword evidence="13" id="KW-0560">Oxidoreductase</keyword>
<dbReference type="PANTHER" id="PTHR21071">
    <property type="entry name" value="UDP-N-ACETYLENOLPYRUVOYLGLUCOSAMINE REDUCTASE"/>
    <property type="match status" value="1"/>
</dbReference>
<dbReference type="GO" id="GO:0009252">
    <property type="term" value="P:peptidoglycan biosynthetic process"/>
    <property type="evidence" value="ECO:0007669"/>
    <property type="project" value="UniProtKB-UniPathway"/>
</dbReference>
<evidence type="ECO:0000256" key="2">
    <source>
        <dbReference type="ARBA" id="ARBA00003921"/>
    </source>
</evidence>
<accession>X1MQ79</accession>
<sequence length="258" mass="28419">MMDIKENISLAKHTTFKIGGPAKYFCIARNKEDLIKAVKKAKELKMTFFILGKGSNVLASDKGYNGLVIKIENCKLKIENCNIHAEAGVKLEDIVKLSDKKSLTGMEWAAGIPGTVGGAVYGNTQAFDVKMSDIIKSVEIFDTKTLKIKNLLKKKCQFLAKKSIFKKNKNLIILSAILNLKKGNRKEIKKEIEERLNYRKKNHPWRFPSAGSVFVNKTGGPPSAHLIEKCGLKGTKVGGAKVSEKHAGFIVNTGKAKA</sequence>
<dbReference type="GO" id="GO:0005829">
    <property type="term" value="C:cytosol"/>
    <property type="evidence" value="ECO:0007669"/>
    <property type="project" value="TreeGrafter"/>
</dbReference>
<dbReference type="InterPro" id="IPR011601">
    <property type="entry name" value="MurB_C"/>
</dbReference>
<comment type="function">
    <text evidence="2">Cell wall formation.</text>
</comment>
<dbReference type="InterPro" id="IPR016169">
    <property type="entry name" value="FAD-bd_PCMH_sub2"/>
</dbReference>
<dbReference type="GO" id="GO:0008762">
    <property type="term" value="F:UDP-N-acetylmuramate dehydrogenase activity"/>
    <property type="evidence" value="ECO:0007669"/>
    <property type="project" value="UniProtKB-EC"/>
</dbReference>
<gene>
    <name evidence="18" type="ORF">S06H3_35068</name>
</gene>
<dbReference type="Pfam" id="PF01565">
    <property type="entry name" value="FAD_binding_4"/>
    <property type="match status" value="1"/>
</dbReference>
<evidence type="ECO:0000256" key="6">
    <source>
        <dbReference type="ARBA" id="ARBA00022490"/>
    </source>
</evidence>
<evidence type="ECO:0000256" key="14">
    <source>
        <dbReference type="ARBA" id="ARBA00023306"/>
    </source>
</evidence>
<evidence type="ECO:0000256" key="13">
    <source>
        <dbReference type="ARBA" id="ARBA00023002"/>
    </source>
</evidence>
<evidence type="ECO:0000256" key="9">
    <source>
        <dbReference type="ARBA" id="ARBA00022827"/>
    </source>
</evidence>
<evidence type="ECO:0000259" key="17">
    <source>
        <dbReference type="PROSITE" id="PS51387"/>
    </source>
</evidence>
<comment type="catalytic activity">
    <reaction evidence="16">
        <text>UDP-N-acetyl-alpha-D-muramate + NADP(+) = UDP-N-acetyl-3-O-(1-carboxyvinyl)-alpha-D-glucosamine + NADPH + H(+)</text>
        <dbReference type="Rhea" id="RHEA:12248"/>
        <dbReference type="ChEBI" id="CHEBI:15378"/>
        <dbReference type="ChEBI" id="CHEBI:57783"/>
        <dbReference type="ChEBI" id="CHEBI:58349"/>
        <dbReference type="ChEBI" id="CHEBI:68483"/>
        <dbReference type="ChEBI" id="CHEBI:70757"/>
        <dbReference type="EC" id="1.3.1.98"/>
    </reaction>
</comment>
<dbReference type="Gene3D" id="3.30.465.10">
    <property type="match status" value="1"/>
</dbReference>
<comment type="subcellular location">
    <subcellularLocation>
        <location evidence="3">Cytoplasm</location>
    </subcellularLocation>
</comment>
<keyword evidence="15" id="KW-0961">Cell wall biogenesis/degradation</keyword>
<dbReference type="InterPro" id="IPR016166">
    <property type="entry name" value="FAD-bd_PCMH"/>
</dbReference>
<evidence type="ECO:0000256" key="3">
    <source>
        <dbReference type="ARBA" id="ARBA00004496"/>
    </source>
</evidence>
<proteinExistence type="inferred from homology"/>
<dbReference type="GO" id="GO:0051301">
    <property type="term" value="P:cell division"/>
    <property type="evidence" value="ECO:0007669"/>
    <property type="project" value="UniProtKB-KW"/>
</dbReference>
<keyword evidence="7" id="KW-0132">Cell division</keyword>
<keyword evidence="6" id="KW-0963">Cytoplasm</keyword>
<dbReference type="InterPro" id="IPR006094">
    <property type="entry name" value="Oxid_FAD_bind_N"/>
</dbReference>
<protein>
    <recommendedName>
        <fullName evidence="5">UDP-N-acetylmuramate dehydrogenase</fullName>
        <ecNumber evidence="5">1.3.1.98</ecNumber>
    </recommendedName>
</protein>
<evidence type="ECO:0000256" key="10">
    <source>
        <dbReference type="ARBA" id="ARBA00022857"/>
    </source>
</evidence>
<evidence type="ECO:0000256" key="12">
    <source>
        <dbReference type="ARBA" id="ARBA00022984"/>
    </source>
</evidence>
<evidence type="ECO:0000256" key="5">
    <source>
        <dbReference type="ARBA" id="ARBA00012518"/>
    </source>
</evidence>
<dbReference type="SUPFAM" id="SSF56194">
    <property type="entry name" value="Uridine diphospho-N-Acetylenolpyruvylglucosamine reductase, MurB, C-terminal domain"/>
    <property type="match status" value="1"/>
</dbReference>
<dbReference type="HAMAP" id="MF_00037">
    <property type="entry name" value="MurB"/>
    <property type="match status" value="1"/>
</dbReference>
<feature type="non-terminal residue" evidence="18">
    <location>
        <position position="258"/>
    </location>
</feature>